<proteinExistence type="predicted"/>
<dbReference type="RefSeq" id="WP_093310028.1">
    <property type="nucleotide sequence ID" value="NZ_FOZG01000001.1"/>
</dbReference>
<accession>A0A1I6JL15</accession>
<dbReference type="Proteomes" id="UP000198824">
    <property type="component" value="Unassembled WGS sequence"/>
</dbReference>
<evidence type="ECO:0000313" key="1">
    <source>
        <dbReference type="EMBL" id="SFR79676.1"/>
    </source>
</evidence>
<gene>
    <name evidence="1" type="ORF">SAMN05192580_0433</name>
</gene>
<protein>
    <submittedName>
        <fullName evidence="1">Uncharacterized protein</fullName>
    </submittedName>
</protein>
<dbReference type="AlphaFoldDB" id="A0A1I6JL15"/>
<keyword evidence="2" id="KW-1185">Reference proteome</keyword>
<dbReference type="STRING" id="1166337.SAMN05192580_0433"/>
<dbReference type="EMBL" id="FOZG01000001">
    <property type="protein sequence ID" value="SFR79676.1"/>
    <property type="molecule type" value="Genomic_DNA"/>
</dbReference>
<name>A0A1I6JL15_9SPHN</name>
<sequence>MTAPLTAGGYLTRRRAAAGLSIADVATMLATHTANEGPLASLIARIEQDEVEPSGLLLNQLRGAFAFDHHTYRFLLLGGHAPQLCRICACSWCDPCDDEVAGPCAWSDIDPSLCTHCAARIAAAAATQPERSAREA</sequence>
<reference evidence="1 2" key="1">
    <citation type="submission" date="2016-10" db="EMBL/GenBank/DDBJ databases">
        <authorList>
            <person name="de Groot N.N."/>
        </authorList>
    </citation>
    <scope>NUCLEOTIDE SEQUENCE [LARGE SCALE GENOMIC DNA]</scope>
    <source>
        <strain evidence="1 2">S5-249</strain>
    </source>
</reference>
<evidence type="ECO:0000313" key="2">
    <source>
        <dbReference type="Proteomes" id="UP000198824"/>
    </source>
</evidence>
<organism evidence="1 2">
    <name type="scientific">Sphingomonas jatrophae</name>
    <dbReference type="NCBI Taxonomy" id="1166337"/>
    <lineage>
        <taxon>Bacteria</taxon>
        <taxon>Pseudomonadati</taxon>
        <taxon>Pseudomonadota</taxon>
        <taxon>Alphaproteobacteria</taxon>
        <taxon>Sphingomonadales</taxon>
        <taxon>Sphingomonadaceae</taxon>
        <taxon>Sphingomonas</taxon>
    </lineage>
</organism>
<dbReference type="OrthoDB" id="7563194at2"/>